<dbReference type="InterPro" id="IPR011604">
    <property type="entry name" value="PDDEXK-like_dom_sf"/>
</dbReference>
<evidence type="ECO:0000256" key="1">
    <source>
        <dbReference type="ARBA" id="ARBA00022722"/>
    </source>
</evidence>
<proteinExistence type="predicted"/>
<dbReference type="PANTHER" id="PTHR30591">
    <property type="entry name" value="RECBCD ENZYME SUBUNIT RECC"/>
    <property type="match status" value="1"/>
</dbReference>
<keyword evidence="1" id="KW-0540">Nuclease</keyword>
<dbReference type="GO" id="GO:0003677">
    <property type="term" value="F:DNA binding"/>
    <property type="evidence" value="ECO:0007669"/>
    <property type="project" value="UniProtKB-KW"/>
</dbReference>
<evidence type="ECO:0000259" key="11">
    <source>
        <dbReference type="Pfam" id="PF21445"/>
    </source>
</evidence>
<dbReference type="Gene3D" id="3.40.50.300">
    <property type="entry name" value="P-loop containing nucleotide triphosphate hydrolases"/>
    <property type="match status" value="4"/>
</dbReference>
<dbReference type="InterPro" id="IPR011335">
    <property type="entry name" value="Restrct_endonuc-II-like"/>
</dbReference>
<keyword evidence="9" id="KW-0234">DNA repair</keyword>
<keyword evidence="4" id="KW-0378">Hydrolase</keyword>
<dbReference type="GO" id="GO:0004386">
    <property type="term" value="F:helicase activity"/>
    <property type="evidence" value="ECO:0007669"/>
    <property type="project" value="UniProtKB-KW"/>
</dbReference>
<evidence type="ECO:0000256" key="2">
    <source>
        <dbReference type="ARBA" id="ARBA00022741"/>
    </source>
</evidence>
<reference evidence="13" key="1">
    <citation type="submission" date="2016-10" db="EMBL/GenBank/DDBJ databases">
        <authorList>
            <person name="Varghese N."/>
            <person name="Submissions S."/>
        </authorList>
    </citation>
    <scope>NUCLEOTIDE SEQUENCE [LARGE SCALE GENOMIC DNA]</scope>
    <source>
        <strain evidence="13">M83</strain>
    </source>
</reference>
<protein>
    <submittedName>
        <fullName evidence="12">DNA helicase/exodeoxyribonuclease V, subunit B</fullName>
    </submittedName>
</protein>
<accession>A0A1G9U2E4</accession>
<evidence type="ECO:0000256" key="9">
    <source>
        <dbReference type="ARBA" id="ARBA00023204"/>
    </source>
</evidence>
<keyword evidence="5 12" id="KW-0347">Helicase</keyword>
<keyword evidence="8" id="KW-0238">DNA-binding</keyword>
<dbReference type="OrthoDB" id="9758506at2"/>
<dbReference type="InterPro" id="IPR027417">
    <property type="entry name" value="P-loop_NTPase"/>
</dbReference>
<dbReference type="EMBL" id="FNHZ01000001">
    <property type="protein sequence ID" value="SDM54088.1"/>
    <property type="molecule type" value="Genomic_DNA"/>
</dbReference>
<keyword evidence="6" id="KW-0269">Exonuclease</keyword>
<dbReference type="SUPFAM" id="SSF52540">
    <property type="entry name" value="P-loop containing nucleoside triphosphate hydrolases"/>
    <property type="match status" value="2"/>
</dbReference>
<keyword evidence="2" id="KW-0547">Nucleotide-binding</keyword>
<evidence type="ECO:0000313" key="12">
    <source>
        <dbReference type="EMBL" id="SDM54088.1"/>
    </source>
</evidence>
<dbReference type="Gene3D" id="3.90.320.10">
    <property type="match status" value="1"/>
</dbReference>
<dbReference type="AlphaFoldDB" id="A0A1G9U2E4"/>
<evidence type="ECO:0000256" key="5">
    <source>
        <dbReference type="ARBA" id="ARBA00022806"/>
    </source>
</evidence>
<dbReference type="RefSeq" id="WP_074520837.1">
    <property type="nucleotide sequence ID" value="NZ_FNHZ01000001.1"/>
</dbReference>
<name>A0A1G9U2E4_9FIRM</name>
<evidence type="ECO:0000256" key="7">
    <source>
        <dbReference type="ARBA" id="ARBA00022840"/>
    </source>
</evidence>
<dbReference type="InterPro" id="IPR049035">
    <property type="entry name" value="ADDB_N"/>
</dbReference>
<dbReference type="Pfam" id="PF21445">
    <property type="entry name" value="ADDB_N"/>
    <property type="match status" value="1"/>
</dbReference>
<feature type="domain" description="ATP-dependent helicase/deoxyribonuclease subunit B N-terminal" evidence="11">
    <location>
        <begin position="5"/>
        <end position="290"/>
    </location>
</feature>
<feature type="domain" description="PD-(D/E)XK endonuclease-like" evidence="10">
    <location>
        <begin position="718"/>
        <end position="1051"/>
    </location>
</feature>
<sequence length="1098" mass="126044">MALQLIFGGSGAGKSTFIYQKIIDESIKNPEKNYIIVVPEQYTMAIQKRVVELHPNKGILNIDVVSFQRLAFKVFEEVGGVNFPILDDTGKNLIIRRVLEQNKSKMCYFASNTSNTGFTEQMKSVISELLQYDIDKDKLSKIREDVKGDTVLSYKLEDIELIYNGFKEFIDKSYITSEEILDVLCRVAEKSKKLKNTSIVLDGFTGFTPVQYRLIRILLNITDMLYVTLTADVSEKMSVSKGMENIFFMTKDCIFKLHEICDEEHVEMLEDIKLTNNYRFKDNKELAFLEANLFRKKRAYYKDEVENISIYSANYPKDEIHFATNEILKLTRLSGLRYADIAIVTSDMESYGKLTANILEQNNIPYFLDYKRHVSSNPLVEFIRAALEIVTKNFSYDAVMRYLRTGMTGLAVDDIDLIDNYIRALGIKGNKRWVNPWTRKFRGRVNETDLEKLNALREEIISPLVSLKESFKEANGNVHALTLALYNFLVDSDSERKIIELGKDTDYSEEFEKVYALVIDLLDKLVELLGTEKVSIAEYVKILDSGFEEIKIGLIPPSNDCVVIGDINRTRLDNVKILFFLGVNDGLVPARSDTRSILSETDRASLEAMDITLSPTSREKAFVQRFYLYLFLTKASSKLYITYANKNTEGKSILPSYMIRTLRKMYPRLEVKYGADIDYNNFYLTFPKSDLSFDDESVIDALAAAQALSLYGKELKGSVTSFEDYERCHYAYFLRYGLKLQEREEYSFEVKDFGTIIHGALEHISTEIVKRKLSFTNLTEEQRQELVKKGMEAAIDENAKSLLTDSKRSEYLIKRMTDIVDRSIWTIGKHLATGLFKPDMFEAGFLSDVDKMPDGVRFLMNGKIDRVDVCEDEDNLYVRVVDYKSGKQDLDLLSIYYGLKIQLITYLKEAIELEKRHYKKKNYVPAGILYYNVDNPIVEANAKDQDNIDDAMLEELKMKGVVNDNEHVYNLMEDMTDKTSAISIPLKLKKDGSLAKTSKVMSTKQLELLSDYTTKENIKKANEIIEGNIEINPYIRGTKTGCDYCPYKSICGFSSDLSKKGFRRLANLEEKLIWQNIKEELGESEEEEGMNQSGKELD</sequence>
<evidence type="ECO:0000256" key="3">
    <source>
        <dbReference type="ARBA" id="ARBA00022763"/>
    </source>
</evidence>
<evidence type="ECO:0000313" key="13">
    <source>
        <dbReference type="Proteomes" id="UP000187651"/>
    </source>
</evidence>
<dbReference type="GO" id="GO:0006310">
    <property type="term" value="P:DNA recombination"/>
    <property type="evidence" value="ECO:0007669"/>
    <property type="project" value="TreeGrafter"/>
</dbReference>
<keyword evidence="3" id="KW-0227">DNA damage</keyword>
<gene>
    <name evidence="12" type="ORF">SAMN05216544_0585</name>
</gene>
<evidence type="ECO:0000256" key="8">
    <source>
        <dbReference type="ARBA" id="ARBA00023125"/>
    </source>
</evidence>
<evidence type="ECO:0000256" key="6">
    <source>
        <dbReference type="ARBA" id="ARBA00022839"/>
    </source>
</evidence>
<evidence type="ECO:0000259" key="10">
    <source>
        <dbReference type="Pfam" id="PF12705"/>
    </source>
</evidence>
<dbReference type="InterPro" id="IPR038726">
    <property type="entry name" value="PDDEXK_AddAB-type"/>
</dbReference>
<evidence type="ECO:0000256" key="4">
    <source>
        <dbReference type="ARBA" id="ARBA00022801"/>
    </source>
</evidence>
<organism evidence="12 13">
    <name type="scientific">Lachnospira pectinoschiza</name>
    <dbReference type="NCBI Taxonomy" id="28052"/>
    <lineage>
        <taxon>Bacteria</taxon>
        <taxon>Bacillati</taxon>
        <taxon>Bacillota</taxon>
        <taxon>Clostridia</taxon>
        <taxon>Lachnospirales</taxon>
        <taxon>Lachnospiraceae</taxon>
        <taxon>Lachnospira</taxon>
    </lineage>
</organism>
<dbReference type="Pfam" id="PF12705">
    <property type="entry name" value="PDDEXK_1"/>
    <property type="match status" value="1"/>
</dbReference>
<dbReference type="PANTHER" id="PTHR30591:SF1">
    <property type="entry name" value="RECBCD ENZYME SUBUNIT RECC"/>
    <property type="match status" value="1"/>
</dbReference>
<dbReference type="GO" id="GO:0006281">
    <property type="term" value="P:DNA repair"/>
    <property type="evidence" value="ECO:0007669"/>
    <property type="project" value="UniProtKB-KW"/>
</dbReference>
<keyword evidence="13" id="KW-1185">Reference proteome</keyword>
<dbReference type="GO" id="GO:0005524">
    <property type="term" value="F:ATP binding"/>
    <property type="evidence" value="ECO:0007669"/>
    <property type="project" value="UniProtKB-KW"/>
</dbReference>
<dbReference type="GO" id="GO:0004527">
    <property type="term" value="F:exonuclease activity"/>
    <property type="evidence" value="ECO:0007669"/>
    <property type="project" value="UniProtKB-KW"/>
</dbReference>
<dbReference type="SUPFAM" id="SSF52980">
    <property type="entry name" value="Restriction endonuclease-like"/>
    <property type="match status" value="1"/>
</dbReference>
<keyword evidence="7" id="KW-0067">ATP-binding</keyword>
<dbReference type="Proteomes" id="UP000187651">
    <property type="component" value="Unassembled WGS sequence"/>
</dbReference>